<comment type="caution">
    <text evidence="2">The sequence shown here is derived from an EMBL/GenBank/DDBJ whole genome shotgun (WGS) entry which is preliminary data.</text>
</comment>
<proteinExistence type="predicted"/>
<dbReference type="RefSeq" id="WP_203552165.1">
    <property type="nucleotide sequence ID" value="NZ_JACAOD020000005.1"/>
</dbReference>
<gene>
    <name evidence="2" type="ORF">CHTY_001520</name>
</gene>
<reference evidence="2" key="1">
    <citation type="submission" date="2021-04" db="EMBL/GenBank/DDBJ databases">
        <title>Genomic features of Candidatus Phytoplasma meliae isolate ChTYXIII (1SrXIII-G).</title>
        <authorList>
            <person name="Fernandez F.D."/>
            <person name="Conci L.R."/>
        </authorList>
    </citation>
    <scope>NUCLEOTIDE SEQUENCE [LARGE SCALE GENOMIC DNA]</scope>
    <source>
        <strain evidence="2">ChTYXIII-Mo</strain>
    </source>
</reference>
<evidence type="ECO:0000313" key="2">
    <source>
        <dbReference type="EMBL" id="MBP5835903.1"/>
    </source>
</evidence>
<dbReference type="EMBL" id="JACAOD020000005">
    <property type="protein sequence ID" value="MBP5835903.1"/>
    <property type="molecule type" value="Genomic_DNA"/>
</dbReference>
<accession>A0ABS5CY50</accession>
<evidence type="ECO:0000256" key="1">
    <source>
        <dbReference type="SAM" id="Phobius"/>
    </source>
</evidence>
<feature type="transmembrane region" description="Helical" evidence="1">
    <location>
        <begin position="10"/>
        <end position="28"/>
    </location>
</feature>
<keyword evidence="1" id="KW-0812">Transmembrane</keyword>
<protein>
    <submittedName>
        <fullName evidence="2">Uncharacterized protein</fullName>
    </submittedName>
</protein>
<keyword evidence="3" id="KW-1185">Reference proteome</keyword>
<keyword evidence="1" id="KW-0472">Membrane</keyword>
<organism evidence="2 3">
    <name type="scientific">Candidatus Phytoplasma meliae</name>
    <dbReference type="NCBI Taxonomy" id="1848402"/>
    <lineage>
        <taxon>Bacteria</taxon>
        <taxon>Bacillati</taxon>
        <taxon>Mycoplasmatota</taxon>
        <taxon>Mollicutes</taxon>
        <taxon>Acholeplasmatales</taxon>
        <taxon>Acholeplasmataceae</taxon>
        <taxon>Candidatus Phytoplasma</taxon>
        <taxon>16SrXIII (Mexican periwinkle virescence group)</taxon>
    </lineage>
</organism>
<name>A0ABS5CY50_9MOLU</name>
<dbReference type="Proteomes" id="UP001195571">
    <property type="component" value="Unassembled WGS sequence"/>
</dbReference>
<sequence length="297" mass="35090">MKKLFSKNKIIVFIILILIILIISFFIYQSNLPKPPKKRKIVAIPETKINTIKEWDDCNEHRTQIPKNLKMVEKEWIFYGLNGLGYYVKQKAINDAKIAKMKQERDEEKIILLNDHNHKVELEQIGVETYGNDFYQQIDQKYITNHKIEADIQKLKGIKSIQERLQTQKEPQDLLMGEMDDVFLDTPFSEWKDYFGRSGFYAQDLDNLLWVLYSGCNFDIEHPEDPNIVKIIYKGPKYLIDLDKDYYVGGTVLNTNQFYYDRGVKMPVKKTYHLHFNPVRNTISVFTEKFNTGITEL</sequence>
<evidence type="ECO:0000313" key="3">
    <source>
        <dbReference type="Proteomes" id="UP001195571"/>
    </source>
</evidence>
<keyword evidence="1" id="KW-1133">Transmembrane helix</keyword>